<sequence length="104" mass="11502">MCNIGDDFVPNIGDFFPALQPQSRRRKRSFKIDPTNSDIGTRQIWRPFPTPKTSNPNTFPFVFNVASSPDLGGNPELSVANSPPASSPHFRPTMQSPGPPYQSK</sequence>
<accession>A0AAV6V007</accession>
<keyword evidence="3" id="KW-1185">Reference proteome</keyword>
<proteinExistence type="predicted"/>
<reference evidence="2 3" key="1">
    <citation type="journal article" date="2022" name="Nat. Ecol. Evol.">
        <title>A masculinizing supergene underlies an exaggerated male reproductive morph in a spider.</title>
        <authorList>
            <person name="Hendrickx F."/>
            <person name="De Corte Z."/>
            <person name="Sonet G."/>
            <person name="Van Belleghem S.M."/>
            <person name="Kostlbacher S."/>
            <person name="Vangestel C."/>
        </authorList>
    </citation>
    <scope>NUCLEOTIDE SEQUENCE [LARGE SCALE GENOMIC DNA]</scope>
    <source>
        <strain evidence="2">W744_W776</strain>
    </source>
</reference>
<evidence type="ECO:0000313" key="3">
    <source>
        <dbReference type="Proteomes" id="UP000827092"/>
    </source>
</evidence>
<comment type="caution">
    <text evidence="2">The sequence shown here is derived from an EMBL/GenBank/DDBJ whole genome shotgun (WGS) entry which is preliminary data.</text>
</comment>
<gene>
    <name evidence="2" type="ORF">JTE90_019043</name>
</gene>
<feature type="region of interest" description="Disordered" evidence="1">
    <location>
        <begin position="20"/>
        <end position="57"/>
    </location>
</feature>
<feature type="region of interest" description="Disordered" evidence="1">
    <location>
        <begin position="70"/>
        <end position="104"/>
    </location>
</feature>
<name>A0AAV6V007_9ARAC</name>
<organism evidence="2 3">
    <name type="scientific">Oedothorax gibbosus</name>
    <dbReference type="NCBI Taxonomy" id="931172"/>
    <lineage>
        <taxon>Eukaryota</taxon>
        <taxon>Metazoa</taxon>
        <taxon>Ecdysozoa</taxon>
        <taxon>Arthropoda</taxon>
        <taxon>Chelicerata</taxon>
        <taxon>Arachnida</taxon>
        <taxon>Araneae</taxon>
        <taxon>Araneomorphae</taxon>
        <taxon>Entelegynae</taxon>
        <taxon>Araneoidea</taxon>
        <taxon>Linyphiidae</taxon>
        <taxon>Erigoninae</taxon>
        <taxon>Oedothorax</taxon>
    </lineage>
</organism>
<evidence type="ECO:0000256" key="1">
    <source>
        <dbReference type="SAM" id="MobiDB-lite"/>
    </source>
</evidence>
<dbReference type="AlphaFoldDB" id="A0AAV6V007"/>
<dbReference type="EMBL" id="JAFNEN010000218">
    <property type="protein sequence ID" value="KAG8189283.1"/>
    <property type="molecule type" value="Genomic_DNA"/>
</dbReference>
<evidence type="ECO:0000313" key="2">
    <source>
        <dbReference type="EMBL" id="KAG8189283.1"/>
    </source>
</evidence>
<protein>
    <submittedName>
        <fullName evidence="2">Uncharacterized protein</fullName>
    </submittedName>
</protein>
<dbReference type="Proteomes" id="UP000827092">
    <property type="component" value="Unassembled WGS sequence"/>
</dbReference>